<keyword evidence="2" id="KW-0732">Signal</keyword>
<dbReference type="EMBL" id="CP101508">
    <property type="protein sequence ID" value="UTV27317.1"/>
    <property type="molecule type" value="Genomic_DNA"/>
</dbReference>
<proteinExistence type="predicted"/>
<protein>
    <recommendedName>
        <fullName evidence="5">Lipoprotein</fullName>
    </recommendedName>
</protein>
<evidence type="ECO:0000256" key="2">
    <source>
        <dbReference type="SAM" id="SignalP"/>
    </source>
</evidence>
<feature type="compositionally biased region" description="Low complexity" evidence="1">
    <location>
        <begin position="30"/>
        <end position="41"/>
    </location>
</feature>
<feature type="signal peptide" evidence="2">
    <location>
        <begin position="1"/>
        <end position="17"/>
    </location>
</feature>
<keyword evidence="4" id="KW-1185">Reference proteome</keyword>
<organism evidence="3 4">
    <name type="scientific">Photobacterium atrarenae</name>
    <dbReference type="NCBI Taxonomy" id="865757"/>
    <lineage>
        <taxon>Bacteria</taxon>
        <taxon>Pseudomonadati</taxon>
        <taxon>Pseudomonadota</taxon>
        <taxon>Gammaproteobacteria</taxon>
        <taxon>Vibrionales</taxon>
        <taxon>Vibrionaceae</taxon>
        <taxon>Photobacterium</taxon>
    </lineage>
</organism>
<name>A0ABY5GDQ0_9GAMM</name>
<dbReference type="RefSeq" id="WP_255388531.1">
    <property type="nucleotide sequence ID" value="NZ_CP101508.1"/>
</dbReference>
<evidence type="ECO:0000313" key="3">
    <source>
        <dbReference type="EMBL" id="UTV27317.1"/>
    </source>
</evidence>
<evidence type="ECO:0000256" key="1">
    <source>
        <dbReference type="SAM" id="MobiDB-lite"/>
    </source>
</evidence>
<sequence length="211" mass="22537">MKLQVMLALVVSLGLAACSEPESPTPPVSDAGEPARPAPEAAGEDEEQVAVETDGDGKPERPAEPAAATPLPEPLPTDLWRSAPSELTLGETVVTLNSSLWLRRLPVIGADGTAPSDLLHASVKLQTKEMQPLPKLDILRVLLMQGSQQWLVKENLDIRAEGELTLEVSLSEGPEWLPGSAVDIAVLLSYQGEEVRLIQHDVIIGPLRTGD</sequence>
<accession>A0ABY5GDQ0</accession>
<dbReference type="Proteomes" id="UP001057998">
    <property type="component" value="Chromosome 1"/>
</dbReference>
<evidence type="ECO:0000313" key="4">
    <source>
        <dbReference type="Proteomes" id="UP001057998"/>
    </source>
</evidence>
<feature type="region of interest" description="Disordered" evidence="1">
    <location>
        <begin position="18"/>
        <end position="80"/>
    </location>
</feature>
<feature type="chain" id="PRO_5045189317" description="Lipoprotein" evidence="2">
    <location>
        <begin position="18"/>
        <end position="211"/>
    </location>
</feature>
<evidence type="ECO:0008006" key="5">
    <source>
        <dbReference type="Google" id="ProtNLM"/>
    </source>
</evidence>
<reference evidence="3" key="1">
    <citation type="submission" date="2022-07" db="EMBL/GenBank/DDBJ databases">
        <title>Genome sequencing of Photobacterium atrarenae GJH2-4.</title>
        <authorList>
            <person name="Park S.-J."/>
        </authorList>
    </citation>
    <scope>NUCLEOTIDE SEQUENCE</scope>
    <source>
        <strain evidence="3">GJH2-4</strain>
    </source>
</reference>
<gene>
    <name evidence="3" type="ORF">NNL38_13425</name>
</gene>
<dbReference type="PROSITE" id="PS51257">
    <property type="entry name" value="PROKAR_LIPOPROTEIN"/>
    <property type="match status" value="1"/>
</dbReference>